<evidence type="ECO:0008006" key="3">
    <source>
        <dbReference type="Google" id="ProtNLM"/>
    </source>
</evidence>
<name>A0A1F6V243_9BACT</name>
<dbReference type="Proteomes" id="UP000178985">
    <property type="component" value="Unassembled WGS sequence"/>
</dbReference>
<dbReference type="AlphaFoldDB" id="A0A1F6V243"/>
<proteinExistence type="predicted"/>
<dbReference type="InterPro" id="IPR012596">
    <property type="entry name" value="Phage_T4_Y12G"/>
</dbReference>
<accession>A0A1F6V243</accession>
<dbReference type="SUPFAM" id="SSF143990">
    <property type="entry name" value="YbiA-like"/>
    <property type="match status" value="1"/>
</dbReference>
<organism evidence="1 2">
    <name type="scientific">Candidatus Nomurabacteria bacterium RIFCSPHIGHO2_01_FULL_40_20</name>
    <dbReference type="NCBI Taxonomy" id="1801738"/>
    <lineage>
        <taxon>Bacteria</taxon>
        <taxon>Candidatus Nomuraibacteriota</taxon>
    </lineage>
</organism>
<reference evidence="1 2" key="1">
    <citation type="journal article" date="2016" name="Nat. Commun.">
        <title>Thousands of microbial genomes shed light on interconnected biogeochemical processes in an aquifer system.</title>
        <authorList>
            <person name="Anantharaman K."/>
            <person name="Brown C.T."/>
            <person name="Hug L.A."/>
            <person name="Sharon I."/>
            <person name="Castelle C.J."/>
            <person name="Probst A.J."/>
            <person name="Thomas B.C."/>
            <person name="Singh A."/>
            <person name="Wilkins M.J."/>
            <person name="Karaoz U."/>
            <person name="Brodie E.L."/>
            <person name="Williams K.H."/>
            <person name="Hubbard S.S."/>
            <person name="Banfield J.F."/>
        </authorList>
    </citation>
    <scope>NUCLEOTIDE SEQUENCE [LARGE SCALE GENOMIC DNA]</scope>
</reference>
<dbReference type="Gene3D" id="1.10.357.40">
    <property type="entry name" value="YbiA-like"/>
    <property type="match status" value="1"/>
</dbReference>
<sequence>MKTINITSGSKDPIAYILSNLAHTPFSYGGYTFKCVEAPLQGIKIENKVERERVFAMDGLSALKIGRKITRAVKDGEERFVYWEGKKIPYNSQDHRLLIVSFIGEKVRQNPEVQKALIETKDKFIYHDVGPEHPKTSLPEKLFIEILLAKRKILLKLKNLK</sequence>
<dbReference type="InterPro" id="IPR037238">
    <property type="entry name" value="YbiA-like_sf"/>
</dbReference>
<protein>
    <recommendedName>
        <fullName evidence="3">Riboflavin biosynthesis intermediates N-glycosidase</fullName>
    </recommendedName>
</protein>
<comment type="caution">
    <text evidence="1">The sequence shown here is derived from an EMBL/GenBank/DDBJ whole genome shotgun (WGS) entry which is preliminary data.</text>
</comment>
<dbReference type="EMBL" id="MFTO01000013">
    <property type="protein sequence ID" value="OGI63743.1"/>
    <property type="molecule type" value="Genomic_DNA"/>
</dbReference>
<evidence type="ECO:0000313" key="2">
    <source>
        <dbReference type="Proteomes" id="UP000178985"/>
    </source>
</evidence>
<gene>
    <name evidence="1" type="ORF">A2733_02120</name>
</gene>
<dbReference type="Pfam" id="PF08010">
    <property type="entry name" value="Phage_30_3"/>
    <property type="match status" value="1"/>
</dbReference>
<evidence type="ECO:0000313" key="1">
    <source>
        <dbReference type="EMBL" id="OGI63743.1"/>
    </source>
</evidence>